<evidence type="ECO:0000313" key="1">
    <source>
        <dbReference type="EMBL" id="ABB33104.2"/>
    </source>
</evidence>
<dbReference type="GO" id="GO:0008168">
    <property type="term" value="F:methyltransferase activity"/>
    <property type="evidence" value="ECO:0007669"/>
    <property type="project" value="UniProtKB-KW"/>
</dbReference>
<dbReference type="HOGENOM" id="CLU_068669_1_0_7"/>
<proteinExistence type="predicted"/>
<dbReference type="AlphaFoldDB" id="Q39RM0"/>
<dbReference type="DNASU" id="3740797"/>
<organism evidence="1 2">
    <name type="scientific">Geobacter metallireducens (strain ATCC 53774 / DSM 7210 / GS-15)</name>
    <dbReference type="NCBI Taxonomy" id="269799"/>
    <lineage>
        <taxon>Bacteria</taxon>
        <taxon>Pseudomonadati</taxon>
        <taxon>Thermodesulfobacteriota</taxon>
        <taxon>Desulfuromonadia</taxon>
        <taxon>Geobacterales</taxon>
        <taxon>Geobacteraceae</taxon>
        <taxon>Geobacter</taxon>
    </lineage>
</organism>
<dbReference type="Proteomes" id="UP000007073">
    <property type="component" value="Chromosome"/>
</dbReference>
<keyword evidence="1" id="KW-0808">Transferase</keyword>
<dbReference type="GO" id="GO:0032259">
    <property type="term" value="P:methylation"/>
    <property type="evidence" value="ECO:0007669"/>
    <property type="project" value="UniProtKB-KW"/>
</dbReference>
<dbReference type="CDD" id="cd02440">
    <property type="entry name" value="AdoMet_MTases"/>
    <property type="match status" value="1"/>
</dbReference>
<dbReference type="EMBL" id="CP000148">
    <property type="protein sequence ID" value="ABB33104.2"/>
    <property type="molecule type" value="Genomic_DNA"/>
</dbReference>
<keyword evidence="1" id="KW-0489">Methyltransferase</keyword>
<evidence type="ECO:0000313" key="2">
    <source>
        <dbReference type="Proteomes" id="UP000007073"/>
    </source>
</evidence>
<dbReference type="Gene3D" id="3.40.50.150">
    <property type="entry name" value="Vaccinia Virus protein VP39"/>
    <property type="match status" value="1"/>
</dbReference>
<keyword evidence="2" id="KW-1185">Reference proteome</keyword>
<accession>Q39RM0</accession>
<dbReference type="Pfam" id="PF13489">
    <property type="entry name" value="Methyltransf_23"/>
    <property type="match status" value="1"/>
</dbReference>
<reference evidence="1 2" key="1">
    <citation type="submission" date="2005-10" db="EMBL/GenBank/DDBJ databases">
        <title>Complete sequence of Geobacter metallireducens GS-15.</title>
        <authorList>
            <consortium name="US DOE Joint Genome Institute"/>
            <person name="Copeland A."/>
            <person name="Lucas S."/>
            <person name="Lapidus A."/>
            <person name="Barry K."/>
            <person name="Detter J.C."/>
            <person name="Glavina T."/>
            <person name="Hammon N."/>
            <person name="Israni S."/>
            <person name="Pitluck S."/>
            <person name="Di Bartolo G."/>
            <person name="Chain P."/>
            <person name="Schmutz J."/>
            <person name="Larimer F."/>
            <person name="Land M."/>
            <person name="Kyrpides N."/>
            <person name="Ivanova N."/>
            <person name="Richardson P."/>
        </authorList>
    </citation>
    <scope>NUCLEOTIDE SEQUENCE [LARGE SCALE GENOMIC DNA]</scope>
    <source>
        <strain evidence="2">ATCC 53774 / DSM 7210 / GS-15</strain>
    </source>
</reference>
<dbReference type="eggNOG" id="COG2227">
    <property type="taxonomic scope" value="Bacteria"/>
</dbReference>
<gene>
    <name evidence="1" type="ordered locus">Gmet_2886</name>
</gene>
<sequence>MIDNCLYCGSATLLSIIHLANGKNAVTCGKCGLTRTIPVPSAEYSEVAEYFENYLLKEKLFRAFSRKLLDFVLSVVQNGRLLEVGCSVGFFLEEAKRAGFSVNGVELNEKAATLSKGKDFDVRNCMLREAGFPSHEFDVVVMSHVLEHIQDLREFLADIKVLLRPGGKVIVSQPTPDGIVPKMQKKKWYGWVPNEHVWHFTPKTLSLVFAENGFDVVKVERNSMYYSLWPSSLRGILVALVARTAAVLGLGDQFYLAATVSEKDSL</sequence>
<name>Q39RM0_GEOMG</name>
<dbReference type="RefSeq" id="WP_004512822.1">
    <property type="nucleotide sequence ID" value="NC_007517.1"/>
</dbReference>
<dbReference type="PANTHER" id="PTHR43861">
    <property type="entry name" value="TRANS-ACONITATE 2-METHYLTRANSFERASE-RELATED"/>
    <property type="match status" value="1"/>
</dbReference>
<dbReference type="STRING" id="269799.Gmet_2886"/>
<reference evidence="1 2" key="2">
    <citation type="journal article" date="2009" name="BMC Microbiol.">
        <title>The genome sequence of Geobacter metallireducens: features of metabolism, physiology and regulation common and dissimilar to Geobacter sulfurreducens.</title>
        <authorList>
            <person name="Aklujkar M."/>
            <person name="Krushkal J."/>
            <person name="DiBartolo G."/>
            <person name="Lapidus A."/>
            <person name="Land M.L."/>
            <person name="Lovley D.R."/>
        </authorList>
    </citation>
    <scope>NUCLEOTIDE SEQUENCE [LARGE SCALE GENOMIC DNA]</scope>
    <source>
        <strain evidence="2">ATCC 53774 / DSM 7210 / GS-15</strain>
    </source>
</reference>
<dbReference type="InterPro" id="IPR029063">
    <property type="entry name" value="SAM-dependent_MTases_sf"/>
</dbReference>
<protein>
    <submittedName>
        <fullName evidence="1">SAM-dependent methyltransferase, putative</fullName>
    </submittedName>
</protein>
<dbReference type="KEGG" id="gme:Gmet_2886"/>
<dbReference type="SUPFAM" id="SSF53335">
    <property type="entry name" value="S-adenosyl-L-methionine-dependent methyltransferases"/>
    <property type="match status" value="1"/>
</dbReference>
<dbReference type="PANTHER" id="PTHR43861:SF6">
    <property type="entry name" value="METHYLTRANSFERASE TYPE 11"/>
    <property type="match status" value="1"/>
</dbReference>